<dbReference type="OrthoDB" id="9794842at2"/>
<evidence type="ECO:0000256" key="2">
    <source>
        <dbReference type="ARBA" id="ARBA00001947"/>
    </source>
</evidence>
<evidence type="ECO:0000256" key="11">
    <source>
        <dbReference type="ARBA" id="ARBA00039257"/>
    </source>
</evidence>
<evidence type="ECO:0000256" key="3">
    <source>
        <dbReference type="ARBA" id="ARBA00004496"/>
    </source>
</evidence>
<comment type="caution">
    <text evidence="14">The sequence shown here is derived from an EMBL/GenBank/DDBJ whole genome shotgun (WGS) entry which is preliminary data.</text>
</comment>
<dbReference type="EC" id="3.5.1.28" evidence="5"/>
<dbReference type="InterPro" id="IPR036505">
    <property type="entry name" value="Amidase/PGRP_sf"/>
</dbReference>
<keyword evidence="9" id="KW-0862">Zinc</keyword>
<evidence type="ECO:0000256" key="10">
    <source>
        <dbReference type="ARBA" id="ARBA00023316"/>
    </source>
</evidence>
<proteinExistence type="inferred from homology"/>
<organism evidence="14 15">
    <name type="scientific">Rariglobus hedericola</name>
    <dbReference type="NCBI Taxonomy" id="2597822"/>
    <lineage>
        <taxon>Bacteria</taxon>
        <taxon>Pseudomonadati</taxon>
        <taxon>Verrucomicrobiota</taxon>
        <taxon>Opitutia</taxon>
        <taxon>Opitutales</taxon>
        <taxon>Opitutaceae</taxon>
        <taxon>Rariglobus</taxon>
    </lineage>
</organism>
<feature type="domain" description="N-acetylmuramoyl-L-alanine amidase" evidence="13">
    <location>
        <begin position="11"/>
        <end position="145"/>
    </location>
</feature>
<comment type="subcellular location">
    <subcellularLocation>
        <location evidence="3">Cytoplasm</location>
    </subcellularLocation>
</comment>
<comment type="similarity">
    <text evidence="4">Belongs to the N-acetylmuramoyl-L-alanine amidase 2 family.</text>
</comment>
<keyword evidence="7" id="KW-0479">Metal-binding</keyword>
<name>A0A556QS55_9BACT</name>
<dbReference type="GO" id="GO:0046872">
    <property type="term" value="F:metal ion binding"/>
    <property type="evidence" value="ECO:0007669"/>
    <property type="project" value="UniProtKB-KW"/>
</dbReference>
<dbReference type="GO" id="GO:0009254">
    <property type="term" value="P:peptidoglycan turnover"/>
    <property type="evidence" value="ECO:0007669"/>
    <property type="project" value="TreeGrafter"/>
</dbReference>
<evidence type="ECO:0000256" key="12">
    <source>
        <dbReference type="ARBA" id="ARBA00042615"/>
    </source>
</evidence>
<gene>
    <name evidence="14" type="ORF">FPL22_09365</name>
</gene>
<dbReference type="CDD" id="cd06583">
    <property type="entry name" value="PGRP"/>
    <property type="match status" value="1"/>
</dbReference>
<comment type="cofactor">
    <cofactor evidence="2">
        <name>Zn(2+)</name>
        <dbReference type="ChEBI" id="CHEBI:29105"/>
    </cofactor>
</comment>
<keyword evidence="15" id="KW-1185">Reference proteome</keyword>
<protein>
    <recommendedName>
        <fullName evidence="11">1,6-anhydro-N-acetylmuramyl-L-alanine amidase AmpD</fullName>
        <ecNumber evidence="5">3.5.1.28</ecNumber>
    </recommendedName>
    <alternativeName>
        <fullName evidence="12">N-acetylmuramoyl-L-alanine amidase</fullName>
    </alternativeName>
</protein>
<evidence type="ECO:0000313" key="15">
    <source>
        <dbReference type="Proteomes" id="UP000315648"/>
    </source>
</evidence>
<evidence type="ECO:0000256" key="6">
    <source>
        <dbReference type="ARBA" id="ARBA00022490"/>
    </source>
</evidence>
<evidence type="ECO:0000256" key="9">
    <source>
        <dbReference type="ARBA" id="ARBA00022833"/>
    </source>
</evidence>
<sequence>MPSFTEIRRPSPNFSATPAHEKLGVCFHHSVMDFEATILHMLSPESRVSYHVLIGADGTRATLVPDDHVAWHAGVSSFHGRNNCNAFLLGVSFAVDTRTTPLTTAQIASALDWLAPRWLRHGWTPACMTDHRQVAPGRKDDLAPREWLRLLAAISEHFLPVV</sequence>
<dbReference type="SUPFAM" id="SSF55846">
    <property type="entry name" value="N-acetylmuramoyl-L-alanine amidase-like"/>
    <property type="match status" value="1"/>
</dbReference>
<dbReference type="GO" id="GO:0071555">
    <property type="term" value="P:cell wall organization"/>
    <property type="evidence" value="ECO:0007669"/>
    <property type="project" value="UniProtKB-KW"/>
</dbReference>
<evidence type="ECO:0000256" key="4">
    <source>
        <dbReference type="ARBA" id="ARBA00007553"/>
    </source>
</evidence>
<dbReference type="InterPro" id="IPR051206">
    <property type="entry name" value="NAMLAA_amidase_2"/>
</dbReference>
<dbReference type="InterPro" id="IPR002502">
    <property type="entry name" value="Amidase_domain"/>
</dbReference>
<evidence type="ECO:0000256" key="8">
    <source>
        <dbReference type="ARBA" id="ARBA00022801"/>
    </source>
</evidence>
<dbReference type="GO" id="GO:0005737">
    <property type="term" value="C:cytoplasm"/>
    <property type="evidence" value="ECO:0007669"/>
    <property type="project" value="UniProtKB-SubCell"/>
</dbReference>
<dbReference type="Proteomes" id="UP000315648">
    <property type="component" value="Unassembled WGS sequence"/>
</dbReference>
<dbReference type="SMART" id="SM00644">
    <property type="entry name" value="Ami_2"/>
    <property type="match status" value="1"/>
</dbReference>
<dbReference type="PANTHER" id="PTHR30417:SF4">
    <property type="entry name" value="1,6-ANHYDRO-N-ACETYLMURAMYL-L-ALANINE AMIDASE AMPD"/>
    <property type="match status" value="1"/>
</dbReference>
<dbReference type="PANTHER" id="PTHR30417">
    <property type="entry name" value="N-ACETYLMURAMOYL-L-ALANINE AMIDASE AMID"/>
    <property type="match status" value="1"/>
</dbReference>
<evidence type="ECO:0000313" key="14">
    <source>
        <dbReference type="EMBL" id="TSJ79476.1"/>
    </source>
</evidence>
<keyword evidence="6" id="KW-0963">Cytoplasm</keyword>
<dbReference type="Pfam" id="PF01510">
    <property type="entry name" value="Amidase_2"/>
    <property type="match status" value="1"/>
</dbReference>
<accession>A0A556QS55</accession>
<dbReference type="RefSeq" id="WP_144230017.1">
    <property type="nucleotide sequence ID" value="NZ_CBCRVV010000030.1"/>
</dbReference>
<comment type="catalytic activity">
    <reaction evidence="1">
        <text>Hydrolyzes the link between N-acetylmuramoyl residues and L-amino acid residues in certain cell-wall glycopeptides.</text>
        <dbReference type="EC" id="3.5.1.28"/>
    </reaction>
</comment>
<evidence type="ECO:0000256" key="5">
    <source>
        <dbReference type="ARBA" id="ARBA00011901"/>
    </source>
</evidence>
<dbReference type="Gene3D" id="3.40.80.10">
    <property type="entry name" value="Peptidoglycan recognition protein-like"/>
    <property type="match status" value="1"/>
</dbReference>
<dbReference type="GO" id="GO:0008745">
    <property type="term" value="F:N-acetylmuramoyl-L-alanine amidase activity"/>
    <property type="evidence" value="ECO:0007669"/>
    <property type="project" value="UniProtKB-EC"/>
</dbReference>
<evidence type="ECO:0000256" key="1">
    <source>
        <dbReference type="ARBA" id="ARBA00001561"/>
    </source>
</evidence>
<keyword evidence="8" id="KW-0378">Hydrolase</keyword>
<evidence type="ECO:0000256" key="7">
    <source>
        <dbReference type="ARBA" id="ARBA00022723"/>
    </source>
</evidence>
<dbReference type="GO" id="GO:0009253">
    <property type="term" value="P:peptidoglycan catabolic process"/>
    <property type="evidence" value="ECO:0007669"/>
    <property type="project" value="InterPro"/>
</dbReference>
<evidence type="ECO:0000259" key="13">
    <source>
        <dbReference type="SMART" id="SM00644"/>
    </source>
</evidence>
<dbReference type="AlphaFoldDB" id="A0A556QS55"/>
<dbReference type="EMBL" id="VMBG01000001">
    <property type="protein sequence ID" value="TSJ79476.1"/>
    <property type="molecule type" value="Genomic_DNA"/>
</dbReference>
<reference evidence="14 15" key="1">
    <citation type="submission" date="2019-07" db="EMBL/GenBank/DDBJ databases">
        <title>Description of 53C-WASEF.</title>
        <authorList>
            <person name="Pitt A."/>
            <person name="Hahn M.W."/>
        </authorList>
    </citation>
    <scope>NUCLEOTIDE SEQUENCE [LARGE SCALE GENOMIC DNA]</scope>
    <source>
        <strain evidence="14 15">53C-WASEF</strain>
    </source>
</reference>
<keyword evidence="10" id="KW-0961">Cell wall biogenesis/degradation</keyword>